<dbReference type="InterPro" id="IPR000182">
    <property type="entry name" value="GNAT_dom"/>
</dbReference>
<dbReference type="PROSITE" id="PS51186">
    <property type="entry name" value="GNAT"/>
    <property type="match status" value="1"/>
</dbReference>
<dbReference type="Proteomes" id="UP001501251">
    <property type="component" value="Unassembled WGS sequence"/>
</dbReference>
<comment type="caution">
    <text evidence="2">The sequence shown here is derived from an EMBL/GenBank/DDBJ whole genome shotgun (WGS) entry which is preliminary data.</text>
</comment>
<protein>
    <submittedName>
        <fullName evidence="2">GNAT family N-acetyltransferase</fullName>
    </submittedName>
</protein>
<dbReference type="SUPFAM" id="SSF55729">
    <property type="entry name" value="Acyl-CoA N-acyltransferases (Nat)"/>
    <property type="match status" value="1"/>
</dbReference>
<evidence type="ECO:0000313" key="3">
    <source>
        <dbReference type="Proteomes" id="UP001501251"/>
    </source>
</evidence>
<evidence type="ECO:0000259" key="1">
    <source>
        <dbReference type="PROSITE" id="PS51186"/>
    </source>
</evidence>
<feature type="domain" description="N-acetyltransferase" evidence="1">
    <location>
        <begin position="133"/>
        <end position="272"/>
    </location>
</feature>
<proteinExistence type="predicted"/>
<dbReference type="CDD" id="cd04301">
    <property type="entry name" value="NAT_SF"/>
    <property type="match status" value="1"/>
</dbReference>
<accession>A0ABP8B539</accession>
<dbReference type="Gene3D" id="3.40.630.30">
    <property type="match status" value="1"/>
</dbReference>
<gene>
    <name evidence="2" type="ORF">GCM10022252_48510</name>
</gene>
<dbReference type="Pfam" id="PF00583">
    <property type="entry name" value="Acetyltransf_1"/>
    <property type="match status" value="1"/>
</dbReference>
<sequence length="272" mass="29806">MCGWLFAMDISSRASAYLRAYDEQLRARPMPGRTAERVGPLLRTVSNGHGQGFLTYRDLGGLEGAELDAFIVGQRDFFTRVGREVEWKYHGYDLPADLPERLAAAGFEPGERETVFVGEAGELAGAKTAPAGVRLREAAGREDLERIRELEETVWDADHGWLPGMLERDLAGPGDPCAVVIAEAGGQVVCAAWARFHEGTDFASLWGGSTLKEWRGRGVYRAMVSYRAELAVARGFRLVHVDASDASRPILARLGLEAITTTTPYVWVPPTL</sequence>
<name>A0ABP8B539_9ACTN</name>
<organism evidence="2 3">
    <name type="scientific">Streptosporangium oxazolinicum</name>
    <dbReference type="NCBI Taxonomy" id="909287"/>
    <lineage>
        <taxon>Bacteria</taxon>
        <taxon>Bacillati</taxon>
        <taxon>Actinomycetota</taxon>
        <taxon>Actinomycetes</taxon>
        <taxon>Streptosporangiales</taxon>
        <taxon>Streptosporangiaceae</taxon>
        <taxon>Streptosporangium</taxon>
    </lineage>
</organism>
<evidence type="ECO:0000313" key="2">
    <source>
        <dbReference type="EMBL" id="GAA4198297.1"/>
    </source>
</evidence>
<reference evidence="3" key="1">
    <citation type="journal article" date="2019" name="Int. J. Syst. Evol. Microbiol.">
        <title>The Global Catalogue of Microorganisms (GCM) 10K type strain sequencing project: providing services to taxonomists for standard genome sequencing and annotation.</title>
        <authorList>
            <consortium name="The Broad Institute Genomics Platform"/>
            <consortium name="The Broad Institute Genome Sequencing Center for Infectious Disease"/>
            <person name="Wu L."/>
            <person name="Ma J."/>
        </authorList>
    </citation>
    <scope>NUCLEOTIDE SEQUENCE [LARGE SCALE GENOMIC DNA]</scope>
    <source>
        <strain evidence="3">JCM 17388</strain>
    </source>
</reference>
<keyword evidence="3" id="KW-1185">Reference proteome</keyword>
<dbReference type="EMBL" id="BAABAQ010000009">
    <property type="protein sequence ID" value="GAA4198297.1"/>
    <property type="molecule type" value="Genomic_DNA"/>
</dbReference>
<dbReference type="InterPro" id="IPR016181">
    <property type="entry name" value="Acyl_CoA_acyltransferase"/>
</dbReference>